<evidence type="ECO:0000313" key="2">
    <source>
        <dbReference type="Proteomes" id="UP001181693"/>
    </source>
</evidence>
<organism evidence="1 2">
    <name type="scientific">Pyxicephalus adspersus</name>
    <name type="common">African bullfrog</name>
    <dbReference type="NCBI Taxonomy" id="30357"/>
    <lineage>
        <taxon>Eukaryota</taxon>
        <taxon>Metazoa</taxon>
        <taxon>Chordata</taxon>
        <taxon>Craniata</taxon>
        <taxon>Vertebrata</taxon>
        <taxon>Euteleostomi</taxon>
        <taxon>Amphibia</taxon>
        <taxon>Batrachia</taxon>
        <taxon>Anura</taxon>
        <taxon>Neobatrachia</taxon>
        <taxon>Ranoidea</taxon>
        <taxon>Pyxicephalidae</taxon>
        <taxon>Pyxicephalinae</taxon>
        <taxon>Pyxicephalus</taxon>
    </lineage>
</organism>
<dbReference type="AlphaFoldDB" id="A0AAV3B3R3"/>
<reference evidence="1" key="1">
    <citation type="thesis" date="2020" institute="ProQuest LLC" country="789 East Eisenhower Parkway, Ann Arbor, MI, USA">
        <title>Comparative Genomics and Chromosome Evolution.</title>
        <authorList>
            <person name="Mudd A.B."/>
        </authorList>
    </citation>
    <scope>NUCLEOTIDE SEQUENCE</scope>
    <source>
        <strain evidence="1">1538</strain>
        <tissue evidence="1">Blood</tissue>
    </source>
</reference>
<comment type="caution">
    <text evidence="1">The sequence shown here is derived from an EMBL/GenBank/DDBJ whole genome shotgun (WGS) entry which is preliminary data.</text>
</comment>
<gene>
    <name evidence="1" type="ORF">GDO54_007683</name>
</gene>
<dbReference type="EMBL" id="DYDO01000002">
    <property type="protein sequence ID" value="DBA31926.1"/>
    <property type="molecule type" value="Genomic_DNA"/>
</dbReference>
<accession>A0AAV3B3R3</accession>
<evidence type="ECO:0000313" key="1">
    <source>
        <dbReference type="EMBL" id="DBA31926.1"/>
    </source>
</evidence>
<name>A0AAV3B3R3_PYXAD</name>
<sequence>MVSNCIRSTLMEVIRLHGPMMRTYKGLIPGLCILLVIRSAVPGHRRLSPSMGKVRERPGTRERSVVVLGGNFVIKVPRLA</sequence>
<protein>
    <submittedName>
        <fullName evidence="1">Uncharacterized protein</fullName>
    </submittedName>
</protein>
<keyword evidence="2" id="KW-1185">Reference proteome</keyword>
<proteinExistence type="predicted"/>
<dbReference type="Proteomes" id="UP001181693">
    <property type="component" value="Unassembled WGS sequence"/>
</dbReference>